<dbReference type="GO" id="GO:0005524">
    <property type="term" value="F:ATP binding"/>
    <property type="evidence" value="ECO:0007669"/>
    <property type="project" value="UniProtKB-KW"/>
</dbReference>
<reference evidence="5" key="1">
    <citation type="journal article" date="2018" name="DNA Res.">
        <title>Multiple hybrid de novo genome assembly of finger millet, an orphan allotetraploid crop.</title>
        <authorList>
            <person name="Hatakeyama M."/>
            <person name="Aluri S."/>
            <person name="Balachadran M.T."/>
            <person name="Sivarajan S.R."/>
            <person name="Patrignani A."/>
            <person name="Gruter S."/>
            <person name="Poveda L."/>
            <person name="Shimizu-Inatsugi R."/>
            <person name="Baeten J."/>
            <person name="Francoijs K.J."/>
            <person name="Nataraja K.N."/>
            <person name="Reddy Y.A.N."/>
            <person name="Phadnis S."/>
            <person name="Ravikumar R.L."/>
            <person name="Schlapbach R."/>
            <person name="Sreeman S.M."/>
            <person name="Shimizu K.K."/>
        </authorList>
    </citation>
    <scope>NUCLEOTIDE SEQUENCE</scope>
</reference>
<dbReference type="Pfam" id="PF01150">
    <property type="entry name" value="GDA1_CD39"/>
    <property type="match status" value="1"/>
</dbReference>
<evidence type="ECO:0000256" key="4">
    <source>
        <dbReference type="SAM" id="SignalP"/>
    </source>
</evidence>
<comment type="caution">
    <text evidence="5">The sequence shown here is derived from an EMBL/GenBank/DDBJ whole genome shotgun (WGS) entry which is preliminary data.</text>
</comment>
<dbReference type="Proteomes" id="UP001054889">
    <property type="component" value="Unassembled WGS sequence"/>
</dbReference>
<dbReference type="GO" id="GO:0009134">
    <property type="term" value="P:nucleoside diphosphate catabolic process"/>
    <property type="evidence" value="ECO:0007669"/>
    <property type="project" value="TreeGrafter"/>
</dbReference>
<name>A0AAV5DUN5_ELECO</name>
<feature type="binding site" evidence="3">
    <location>
        <begin position="141"/>
        <end position="145"/>
    </location>
    <ligand>
        <name>ATP</name>
        <dbReference type="ChEBI" id="CHEBI:30616"/>
    </ligand>
</feature>
<keyword evidence="3" id="KW-0067">ATP-binding</keyword>
<evidence type="ECO:0000256" key="2">
    <source>
        <dbReference type="ARBA" id="ARBA00022801"/>
    </source>
</evidence>
<accession>A0AAV5DUN5</accession>
<dbReference type="AlphaFoldDB" id="A0AAV5DUN5"/>
<dbReference type="GO" id="GO:0016020">
    <property type="term" value="C:membrane"/>
    <property type="evidence" value="ECO:0007669"/>
    <property type="project" value="TreeGrafter"/>
</dbReference>
<feature type="chain" id="PRO_5043562690" evidence="4">
    <location>
        <begin position="22"/>
        <end position="181"/>
    </location>
</feature>
<protein>
    <submittedName>
        <fullName evidence="5">Uncharacterized protein</fullName>
    </submittedName>
</protein>
<reference evidence="5" key="2">
    <citation type="submission" date="2021-12" db="EMBL/GenBank/DDBJ databases">
        <title>Resequencing data analysis of finger millet.</title>
        <authorList>
            <person name="Hatakeyama M."/>
            <person name="Aluri S."/>
            <person name="Balachadran M.T."/>
            <person name="Sivarajan S.R."/>
            <person name="Poveda L."/>
            <person name="Shimizu-Inatsugi R."/>
            <person name="Schlapbach R."/>
            <person name="Sreeman S.M."/>
            <person name="Shimizu K.K."/>
        </authorList>
    </citation>
    <scope>NUCLEOTIDE SEQUENCE</scope>
</reference>
<dbReference type="InterPro" id="IPR000407">
    <property type="entry name" value="GDA1_CD39_NTPase"/>
</dbReference>
<sequence length="181" mass="20035">MQVKLGLSSVCLLSKLQATTGLRLIGDEKAEQILEAVYINFPFQFDVILCNIEQNKIDTLCRFGILFILKANFSTILNRSLFLKDLKKALTYGYELGVNQRNLPRPNPNDLLFILQMVLNYLLGKLGGDYSKTIDVVGMGGGSVQMAYTISANAAASAPTVPDGKDPYITKEYLKGKDYNL</sequence>
<dbReference type="GO" id="GO:0017110">
    <property type="term" value="F:nucleoside diphosphate phosphatase activity"/>
    <property type="evidence" value="ECO:0007669"/>
    <property type="project" value="TreeGrafter"/>
</dbReference>
<comment type="similarity">
    <text evidence="1">Belongs to the GDA1/CD39 NTPase family.</text>
</comment>
<keyword evidence="2" id="KW-0378">Hydrolase</keyword>
<dbReference type="EMBL" id="BQKI01000071">
    <property type="protein sequence ID" value="GJN13916.1"/>
    <property type="molecule type" value="Genomic_DNA"/>
</dbReference>
<dbReference type="Gene3D" id="3.30.420.150">
    <property type="entry name" value="Exopolyphosphatase. Domain 2"/>
    <property type="match status" value="1"/>
</dbReference>
<keyword evidence="6" id="KW-1185">Reference proteome</keyword>
<organism evidence="5 6">
    <name type="scientific">Eleusine coracana subsp. coracana</name>
    <dbReference type="NCBI Taxonomy" id="191504"/>
    <lineage>
        <taxon>Eukaryota</taxon>
        <taxon>Viridiplantae</taxon>
        <taxon>Streptophyta</taxon>
        <taxon>Embryophyta</taxon>
        <taxon>Tracheophyta</taxon>
        <taxon>Spermatophyta</taxon>
        <taxon>Magnoliopsida</taxon>
        <taxon>Liliopsida</taxon>
        <taxon>Poales</taxon>
        <taxon>Poaceae</taxon>
        <taxon>PACMAD clade</taxon>
        <taxon>Chloridoideae</taxon>
        <taxon>Cynodonteae</taxon>
        <taxon>Eleusininae</taxon>
        <taxon>Eleusine</taxon>
    </lineage>
</organism>
<evidence type="ECO:0000256" key="1">
    <source>
        <dbReference type="ARBA" id="ARBA00009283"/>
    </source>
</evidence>
<evidence type="ECO:0000313" key="5">
    <source>
        <dbReference type="EMBL" id="GJN13916.1"/>
    </source>
</evidence>
<dbReference type="PANTHER" id="PTHR11782:SF82">
    <property type="entry name" value="APYRASE 3-RELATED"/>
    <property type="match status" value="1"/>
</dbReference>
<evidence type="ECO:0000256" key="3">
    <source>
        <dbReference type="PIRSR" id="PIRSR600407-2"/>
    </source>
</evidence>
<feature type="signal peptide" evidence="4">
    <location>
        <begin position="1"/>
        <end position="21"/>
    </location>
</feature>
<dbReference type="PANTHER" id="PTHR11782">
    <property type="entry name" value="ADENOSINE/GUANOSINE DIPHOSPHATASE"/>
    <property type="match status" value="1"/>
</dbReference>
<gene>
    <name evidence="5" type="primary">gb00672</name>
    <name evidence="5" type="ORF">PR202_gb00672</name>
</gene>
<keyword evidence="4" id="KW-0732">Signal</keyword>
<keyword evidence="3" id="KW-0547">Nucleotide-binding</keyword>
<proteinExistence type="inferred from homology"/>
<evidence type="ECO:0000313" key="6">
    <source>
        <dbReference type="Proteomes" id="UP001054889"/>
    </source>
</evidence>